<comment type="caution">
    <text evidence="2">The sequence shown here is derived from an EMBL/GenBank/DDBJ whole genome shotgun (WGS) entry which is preliminary data.</text>
</comment>
<dbReference type="Gene3D" id="3.40.50.720">
    <property type="entry name" value="NAD(P)-binding Rossmann-like Domain"/>
    <property type="match status" value="1"/>
</dbReference>
<dbReference type="GO" id="GO:0005737">
    <property type="term" value="C:cytoplasm"/>
    <property type="evidence" value="ECO:0007669"/>
    <property type="project" value="TreeGrafter"/>
</dbReference>
<dbReference type="AlphaFoldDB" id="A0A1E7Z5I1"/>
<evidence type="ECO:0000259" key="1">
    <source>
        <dbReference type="Pfam" id="PF01370"/>
    </source>
</evidence>
<proteinExistence type="predicted"/>
<name>A0A1E7Z5I1_9ALTE</name>
<evidence type="ECO:0000313" key="3">
    <source>
        <dbReference type="Proteomes" id="UP000175691"/>
    </source>
</evidence>
<dbReference type="PANTHER" id="PTHR48079:SF6">
    <property type="entry name" value="NAD(P)-BINDING DOMAIN-CONTAINING PROTEIN-RELATED"/>
    <property type="match status" value="1"/>
</dbReference>
<reference evidence="2 3" key="1">
    <citation type="submission" date="2016-08" db="EMBL/GenBank/DDBJ databases">
        <authorList>
            <person name="Seilhamer J.J."/>
        </authorList>
    </citation>
    <scope>NUCLEOTIDE SEQUENCE [LARGE SCALE GENOMIC DNA]</scope>
    <source>
        <strain evidence="2 3">KCTC 42603</strain>
    </source>
</reference>
<dbReference type="Proteomes" id="UP000175691">
    <property type="component" value="Unassembled WGS sequence"/>
</dbReference>
<dbReference type="SUPFAM" id="SSF51735">
    <property type="entry name" value="NAD(P)-binding Rossmann-fold domains"/>
    <property type="match status" value="1"/>
</dbReference>
<dbReference type="EMBL" id="MDHN01000043">
    <property type="protein sequence ID" value="OFC68796.1"/>
    <property type="molecule type" value="Genomic_DNA"/>
</dbReference>
<dbReference type="RefSeq" id="WP_070127648.1">
    <property type="nucleotide sequence ID" value="NZ_MDHN01000043.1"/>
</dbReference>
<dbReference type="OrthoDB" id="751203at2"/>
<dbReference type="InterPro" id="IPR001509">
    <property type="entry name" value="Epimerase_deHydtase"/>
</dbReference>
<dbReference type="InterPro" id="IPR036291">
    <property type="entry name" value="NAD(P)-bd_dom_sf"/>
</dbReference>
<accession>A0A1E7Z5I1</accession>
<dbReference type="InterPro" id="IPR051783">
    <property type="entry name" value="NAD(P)-dependent_oxidoreduct"/>
</dbReference>
<protein>
    <recommendedName>
        <fullName evidence="1">NAD-dependent epimerase/dehydratase domain-containing protein</fullName>
    </recommendedName>
</protein>
<organism evidence="2 3">
    <name type="scientific">Alteromonas confluentis</name>
    <dbReference type="NCBI Taxonomy" id="1656094"/>
    <lineage>
        <taxon>Bacteria</taxon>
        <taxon>Pseudomonadati</taxon>
        <taxon>Pseudomonadota</taxon>
        <taxon>Gammaproteobacteria</taxon>
        <taxon>Alteromonadales</taxon>
        <taxon>Alteromonadaceae</taxon>
        <taxon>Alteromonas/Salinimonas group</taxon>
        <taxon>Alteromonas</taxon>
    </lineage>
</organism>
<dbReference type="Pfam" id="PF01370">
    <property type="entry name" value="Epimerase"/>
    <property type="match status" value="1"/>
</dbReference>
<evidence type="ECO:0000313" key="2">
    <source>
        <dbReference type="EMBL" id="OFC68796.1"/>
    </source>
</evidence>
<dbReference type="GO" id="GO:0004029">
    <property type="term" value="F:aldehyde dehydrogenase (NAD+) activity"/>
    <property type="evidence" value="ECO:0007669"/>
    <property type="project" value="TreeGrafter"/>
</dbReference>
<keyword evidence="3" id="KW-1185">Reference proteome</keyword>
<sequence>MPLASASQDVSPSGITLCGCGWLGKHFARSASSMKILGTTRSENNVPELKDLGVSPFLYALGDDPLELATQSGNNAVILNIPPGRRKTLDESFVTNMKQLMSSLLNAGASKLIFISTTSVFGDAEGELDTTAAVSPVTDSGKAHCELEKFLIEMERPNIHVLRLSGLVGPDRHPAKYLAGKELNKGEQAINLVHIDDVVCALHAILACGSNQPGALMQLCAINHPRRDEYYTWACEKLGLEAPVFTANGSKGTGGKKILSEMYWNMLGLKPKFASPYDML</sequence>
<gene>
    <name evidence="2" type="ORF">BFC18_00750</name>
</gene>
<dbReference type="STRING" id="1656094.BFC18_00750"/>
<dbReference type="PANTHER" id="PTHR48079">
    <property type="entry name" value="PROTEIN YEEZ"/>
    <property type="match status" value="1"/>
</dbReference>
<feature type="domain" description="NAD-dependent epimerase/dehydratase" evidence="1">
    <location>
        <begin position="95"/>
        <end position="208"/>
    </location>
</feature>